<reference evidence="1" key="1">
    <citation type="submission" date="2016-08" db="EMBL/GenBank/DDBJ databases">
        <title>Sequencing, Assembly and Comparative Genomics of S. aureofaciens ATCC 10762.</title>
        <authorList>
            <person name="Gradnigo J.S."/>
            <person name="Johnson N."/>
            <person name="Somerville G.A."/>
        </authorList>
    </citation>
    <scope>NUCLEOTIDE SEQUENCE [LARGE SCALE GENOMIC DNA]</scope>
    <source>
        <strain evidence="1">ATCC 10762</strain>
    </source>
</reference>
<proteinExistence type="predicted"/>
<protein>
    <submittedName>
        <fullName evidence="1">Uncharacterized protein</fullName>
    </submittedName>
</protein>
<sequence>MRQAVNGAGRQARVALVASGTESLRGESAEEVVRRLQDEFTDLRRRMPSGPERTYRQELILAALVRLTPQLEEFDIAAALVSADGGTRLTAYARLYACPEGEFLPALVEAAAEEVLPFAQFWALHAIAAVIDAVGPDSVQLATVRRLRACLARIPQTAVDRIQSLRAILGRLEDAVGGL</sequence>
<organism evidence="1 2">
    <name type="scientific">Kitasatospora aureofaciens</name>
    <name type="common">Streptomyces aureofaciens</name>
    <dbReference type="NCBI Taxonomy" id="1894"/>
    <lineage>
        <taxon>Bacteria</taxon>
        <taxon>Bacillati</taxon>
        <taxon>Actinomycetota</taxon>
        <taxon>Actinomycetes</taxon>
        <taxon>Kitasatosporales</taxon>
        <taxon>Streptomycetaceae</taxon>
        <taxon>Kitasatospora</taxon>
    </lineage>
</organism>
<dbReference type="Proteomes" id="UP000037395">
    <property type="component" value="Unassembled WGS sequence"/>
</dbReference>
<evidence type="ECO:0000313" key="2">
    <source>
        <dbReference type="Proteomes" id="UP000037395"/>
    </source>
</evidence>
<accession>A0A1E7NFF8</accession>
<gene>
    <name evidence="1" type="ORF">HS99_0001695</name>
</gene>
<dbReference type="AlphaFoldDB" id="A0A1E7NFF8"/>
<keyword evidence="2" id="KW-1185">Reference proteome</keyword>
<name>A0A1E7NFF8_KITAU</name>
<evidence type="ECO:0000313" key="1">
    <source>
        <dbReference type="EMBL" id="OEV39440.1"/>
    </source>
</evidence>
<comment type="caution">
    <text evidence="1">The sequence shown here is derived from an EMBL/GenBank/DDBJ whole genome shotgun (WGS) entry which is preliminary data.</text>
</comment>
<dbReference type="EMBL" id="JPRF03000001">
    <property type="protein sequence ID" value="OEV39440.1"/>
    <property type="molecule type" value="Genomic_DNA"/>
</dbReference>